<feature type="region of interest" description="Disordered" evidence="13">
    <location>
        <begin position="243"/>
        <end position="264"/>
    </location>
</feature>
<dbReference type="InterPro" id="IPR007308">
    <property type="entry name" value="Rtr1/RPAP2_dom"/>
</dbReference>
<evidence type="ECO:0000259" key="14">
    <source>
        <dbReference type="PROSITE" id="PS51479"/>
    </source>
</evidence>
<feature type="compositionally biased region" description="Polar residues" evidence="13">
    <location>
        <begin position="15"/>
        <end position="32"/>
    </location>
</feature>
<keyword evidence="7 12" id="KW-0904">Protein phosphatase</keyword>
<reference evidence="15 16" key="1">
    <citation type="journal article" date="2015" name="Environ. Microbiol.">
        <title>Metagenome sequence of Elaphomyces granulatus from sporocarp tissue reveals Ascomycota ectomycorrhizal fingerprints of genome expansion and a Proteobacteria-rich microbiome.</title>
        <authorList>
            <person name="Quandt C.A."/>
            <person name="Kohler A."/>
            <person name="Hesse C.N."/>
            <person name="Sharpton T.J."/>
            <person name="Martin F."/>
            <person name="Spatafora J.W."/>
        </authorList>
    </citation>
    <scope>NUCLEOTIDE SEQUENCE [LARGE SCALE GENOMIC DNA]</scope>
    <source>
        <strain evidence="15 16">OSC145934</strain>
    </source>
</reference>
<evidence type="ECO:0000256" key="6">
    <source>
        <dbReference type="ARBA" id="ARBA00022833"/>
    </source>
</evidence>
<evidence type="ECO:0000256" key="1">
    <source>
        <dbReference type="ARBA" id="ARBA00004123"/>
    </source>
</evidence>
<proteinExistence type="inferred from homology"/>
<keyword evidence="4 12" id="KW-0863">Zinc-finger</keyword>
<comment type="similarity">
    <text evidence="2 11 12">Belongs to the RPAP2 family.</text>
</comment>
<evidence type="ECO:0000256" key="11">
    <source>
        <dbReference type="PROSITE-ProRule" id="PRU00812"/>
    </source>
</evidence>
<dbReference type="InterPro" id="IPR039693">
    <property type="entry name" value="Rtr1/RPAP2"/>
</dbReference>
<feature type="region of interest" description="Disordered" evidence="13">
    <location>
        <begin position="1"/>
        <end position="63"/>
    </location>
</feature>
<evidence type="ECO:0000256" key="10">
    <source>
        <dbReference type="ARBA" id="ARBA00048336"/>
    </source>
</evidence>
<keyword evidence="8 12" id="KW-0539">Nucleus</keyword>
<evidence type="ECO:0000313" key="16">
    <source>
        <dbReference type="Proteomes" id="UP000243515"/>
    </source>
</evidence>
<keyword evidence="6 12" id="KW-0862">Zinc</keyword>
<feature type="region of interest" description="Disordered" evidence="13">
    <location>
        <begin position="307"/>
        <end position="346"/>
    </location>
</feature>
<evidence type="ECO:0000256" key="8">
    <source>
        <dbReference type="ARBA" id="ARBA00023242"/>
    </source>
</evidence>
<name>A0A232LZK4_9EURO</name>
<dbReference type="GO" id="GO:0043175">
    <property type="term" value="F:RNA polymerase core enzyme binding"/>
    <property type="evidence" value="ECO:0007669"/>
    <property type="project" value="UniProtKB-UniRule"/>
</dbReference>
<protein>
    <recommendedName>
        <fullName evidence="12">RNA polymerase II subunit B1 CTD phosphatase RPAP2 homolog</fullName>
        <ecNumber evidence="12">3.1.3.16</ecNumber>
    </recommendedName>
</protein>
<feature type="compositionally biased region" description="Low complexity" evidence="13">
    <location>
        <begin position="33"/>
        <end position="55"/>
    </location>
</feature>
<dbReference type="Gene3D" id="1.25.40.820">
    <property type="match status" value="1"/>
</dbReference>
<evidence type="ECO:0000256" key="5">
    <source>
        <dbReference type="ARBA" id="ARBA00022801"/>
    </source>
</evidence>
<feature type="domain" description="RTR1-type" evidence="14">
    <location>
        <begin position="117"/>
        <end position="212"/>
    </location>
</feature>
<keyword evidence="3 12" id="KW-0479">Metal-binding</keyword>
<dbReference type="FunFam" id="1.25.40.820:FF:000004">
    <property type="entry name" value="Putative RNA polymerase II subunit B1 CTD phosphatase rtr1"/>
    <property type="match status" value="1"/>
</dbReference>
<dbReference type="Pfam" id="PF04181">
    <property type="entry name" value="RPAP2_Rtr1"/>
    <property type="match status" value="1"/>
</dbReference>
<evidence type="ECO:0000313" key="15">
    <source>
        <dbReference type="EMBL" id="OXV09579.1"/>
    </source>
</evidence>
<dbReference type="PANTHER" id="PTHR14732">
    <property type="entry name" value="RNA POLYMERASE II SUBUNIT B1 CTD PHOSPHATASE RPAP2-RELATED"/>
    <property type="match status" value="1"/>
</dbReference>
<keyword evidence="5 12" id="KW-0378">Hydrolase</keyword>
<evidence type="ECO:0000256" key="13">
    <source>
        <dbReference type="SAM" id="MobiDB-lite"/>
    </source>
</evidence>
<evidence type="ECO:0000256" key="12">
    <source>
        <dbReference type="RuleBase" id="RU367080"/>
    </source>
</evidence>
<comment type="caution">
    <text evidence="15">The sequence shown here is derived from an EMBL/GenBank/DDBJ whole genome shotgun (WGS) entry which is preliminary data.</text>
</comment>
<dbReference type="GO" id="GO:0005634">
    <property type="term" value="C:nucleus"/>
    <property type="evidence" value="ECO:0007669"/>
    <property type="project" value="UniProtKB-SubCell"/>
</dbReference>
<evidence type="ECO:0000256" key="9">
    <source>
        <dbReference type="ARBA" id="ARBA00047761"/>
    </source>
</evidence>
<dbReference type="GO" id="GO:0008420">
    <property type="term" value="F:RNA polymerase II CTD heptapeptide repeat phosphatase activity"/>
    <property type="evidence" value="ECO:0007669"/>
    <property type="project" value="UniProtKB-UniRule"/>
</dbReference>
<keyword evidence="16" id="KW-1185">Reference proteome</keyword>
<evidence type="ECO:0000256" key="7">
    <source>
        <dbReference type="ARBA" id="ARBA00022912"/>
    </source>
</evidence>
<dbReference type="GO" id="GO:0005737">
    <property type="term" value="C:cytoplasm"/>
    <property type="evidence" value="ECO:0007669"/>
    <property type="project" value="TreeGrafter"/>
</dbReference>
<gene>
    <name evidence="15" type="ORF">Egran_02656</name>
</gene>
<comment type="function">
    <text evidence="12">Putative RNA polymerase II subunit B1 C-terminal domain (CTD) phosphatase involved in RNA polymerase II transcription regulation.</text>
</comment>
<evidence type="ECO:0000256" key="3">
    <source>
        <dbReference type="ARBA" id="ARBA00022723"/>
    </source>
</evidence>
<dbReference type="Proteomes" id="UP000243515">
    <property type="component" value="Unassembled WGS sequence"/>
</dbReference>
<dbReference type="EC" id="3.1.3.16" evidence="12"/>
<comment type="catalytic activity">
    <reaction evidence="10 12">
        <text>O-phospho-L-threonyl-[protein] + H2O = L-threonyl-[protein] + phosphate</text>
        <dbReference type="Rhea" id="RHEA:47004"/>
        <dbReference type="Rhea" id="RHEA-COMP:11060"/>
        <dbReference type="Rhea" id="RHEA-COMP:11605"/>
        <dbReference type="ChEBI" id="CHEBI:15377"/>
        <dbReference type="ChEBI" id="CHEBI:30013"/>
        <dbReference type="ChEBI" id="CHEBI:43474"/>
        <dbReference type="ChEBI" id="CHEBI:61977"/>
        <dbReference type="EC" id="3.1.3.16"/>
    </reaction>
</comment>
<feature type="compositionally biased region" description="Basic and acidic residues" evidence="13">
    <location>
        <begin position="243"/>
        <end position="253"/>
    </location>
</feature>
<comment type="subcellular location">
    <subcellularLocation>
        <location evidence="1 12">Nucleus</location>
    </subcellularLocation>
</comment>
<organism evidence="15 16">
    <name type="scientific">Elaphomyces granulatus</name>
    <dbReference type="NCBI Taxonomy" id="519963"/>
    <lineage>
        <taxon>Eukaryota</taxon>
        <taxon>Fungi</taxon>
        <taxon>Dikarya</taxon>
        <taxon>Ascomycota</taxon>
        <taxon>Pezizomycotina</taxon>
        <taxon>Eurotiomycetes</taxon>
        <taxon>Eurotiomycetidae</taxon>
        <taxon>Eurotiales</taxon>
        <taxon>Elaphomycetaceae</taxon>
        <taxon>Elaphomyces</taxon>
    </lineage>
</organism>
<dbReference type="PROSITE" id="PS51479">
    <property type="entry name" value="ZF_RTR1"/>
    <property type="match status" value="1"/>
</dbReference>
<accession>A0A232LZK4</accession>
<dbReference type="AlphaFoldDB" id="A0A232LZK4"/>
<dbReference type="PANTHER" id="PTHR14732:SF0">
    <property type="entry name" value="RNA POLYMERASE II SUBUNIT B1 CTD PHOSPHATASE RPAP2-RELATED"/>
    <property type="match status" value="1"/>
</dbReference>
<dbReference type="GO" id="GO:0008270">
    <property type="term" value="F:zinc ion binding"/>
    <property type="evidence" value="ECO:0007669"/>
    <property type="project" value="UniProtKB-KW"/>
</dbReference>
<sequence length="346" mass="37882">MDREAPPKVPPKSILRTSTPSLHAPSSASTIAPSLSRQQPPSSNLQQQEQPQSQPHSKASPDPHHLAIALHHAHRIQAQKDAEALILSRILELVTLPSSPSADPASPSAADVATLRAALAPFQSSDYDNLILERNIEGRCGYALCPREHRREDHKGNFRILWGPKSSGSGGRGREMKIVPREKLEMWCSDSCVKRAMYVRVQLAEDPVWERRADDRRAKEITLLEEPRPLKGTNTTTRKMDDQVVKGGEDSTSRSEYAGDQTASATATTTLPLRGIKMSFKDLALERGDSNSAFRDGRVDVQVTEREISHDAAVAPPMPGPEYRHGGSIEGYTPKGQSSPRGDGSD</sequence>
<comment type="catalytic activity">
    <reaction evidence="9 12">
        <text>O-phospho-L-seryl-[protein] + H2O = L-seryl-[protein] + phosphate</text>
        <dbReference type="Rhea" id="RHEA:20629"/>
        <dbReference type="Rhea" id="RHEA-COMP:9863"/>
        <dbReference type="Rhea" id="RHEA-COMP:11604"/>
        <dbReference type="ChEBI" id="CHEBI:15377"/>
        <dbReference type="ChEBI" id="CHEBI:29999"/>
        <dbReference type="ChEBI" id="CHEBI:43474"/>
        <dbReference type="ChEBI" id="CHEBI:83421"/>
        <dbReference type="EC" id="3.1.3.16"/>
    </reaction>
</comment>
<evidence type="ECO:0000256" key="4">
    <source>
        <dbReference type="ARBA" id="ARBA00022771"/>
    </source>
</evidence>
<dbReference type="OrthoDB" id="2590500at2759"/>
<dbReference type="EMBL" id="NPHW01003438">
    <property type="protein sequence ID" value="OXV09579.1"/>
    <property type="molecule type" value="Genomic_DNA"/>
</dbReference>
<dbReference type="InterPro" id="IPR038534">
    <property type="entry name" value="Rtr1/RPAP2_sf"/>
</dbReference>
<evidence type="ECO:0000256" key="2">
    <source>
        <dbReference type="ARBA" id="ARBA00005676"/>
    </source>
</evidence>